<evidence type="ECO:0000313" key="8">
    <source>
        <dbReference type="Proteomes" id="UP000503312"/>
    </source>
</evidence>
<protein>
    <submittedName>
        <fullName evidence="7">MipA/OmpV family protein</fullName>
    </submittedName>
</protein>
<comment type="subcellular location">
    <subcellularLocation>
        <location evidence="1">Cell outer membrane</location>
    </subcellularLocation>
</comment>
<name>A0A6M9Q099_9BURK</name>
<gene>
    <name evidence="7" type="ORF">DCO17_10180</name>
</gene>
<evidence type="ECO:0000256" key="5">
    <source>
        <dbReference type="ARBA" id="ARBA00023237"/>
    </source>
</evidence>
<dbReference type="Proteomes" id="UP000503312">
    <property type="component" value="Chromosome"/>
</dbReference>
<dbReference type="EMBL" id="CP028942">
    <property type="protein sequence ID" value="QKM65572.1"/>
    <property type="molecule type" value="Genomic_DNA"/>
</dbReference>
<sequence length="266" mass="29727">MPYDGGMKSMTKLLVTLAVTILSISAYAVDLEPVDVPNRLPDRIVGDIGVAVYTSNMHIGTEGTQSLVLPYAFFDYKRFFVRIDEVGIKTFELGNGYLELIGKIDLNTYKVKSPFNGASINRSDPIPLGIGTYQETPIGGFFANAYHDFGKSKGALYELLYFAEVETYKNIVLYPELGIERQSSQYANYYYGMNTGEANATGYSTYVAPATNNLIAGFMLEIPVVDNWYVNLYGRRKWLGNGINNSPVMNRSFQDNIFAALAYRFK</sequence>
<keyword evidence="8" id="KW-1185">Reference proteome</keyword>
<comment type="similarity">
    <text evidence="2">Belongs to the MipA/OmpV family.</text>
</comment>
<proteinExistence type="inferred from homology"/>
<evidence type="ECO:0000256" key="3">
    <source>
        <dbReference type="ARBA" id="ARBA00022729"/>
    </source>
</evidence>
<dbReference type="Pfam" id="PF06629">
    <property type="entry name" value="MipA"/>
    <property type="match status" value="1"/>
</dbReference>
<evidence type="ECO:0000313" key="7">
    <source>
        <dbReference type="EMBL" id="QKM65572.1"/>
    </source>
</evidence>
<keyword evidence="3 6" id="KW-0732">Signal</keyword>
<reference evidence="7 8" key="1">
    <citation type="submission" date="2018-04" db="EMBL/GenBank/DDBJ databases">
        <title>Polynucleobacter sp. UH21B genome.</title>
        <authorList>
            <person name="Hahn M.W."/>
        </authorList>
    </citation>
    <scope>NUCLEOTIDE SEQUENCE [LARGE SCALE GENOMIC DNA]</scope>
    <source>
        <strain evidence="7 8">MWH-UH21B</strain>
    </source>
</reference>
<dbReference type="PANTHER" id="PTHR38776:SF1">
    <property type="entry name" value="MLTA-INTERACTING PROTEIN-RELATED"/>
    <property type="match status" value="1"/>
</dbReference>
<dbReference type="AlphaFoldDB" id="A0A6M9Q099"/>
<dbReference type="PANTHER" id="PTHR38776">
    <property type="entry name" value="MLTA-INTERACTING PROTEIN-RELATED"/>
    <property type="match status" value="1"/>
</dbReference>
<evidence type="ECO:0000256" key="4">
    <source>
        <dbReference type="ARBA" id="ARBA00023136"/>
    </source>
</evidence>
<dbReference type="InterPro" id="IPR010583">
    <property type="entry name" value="MipA"/>
</dbReference>
<dbReference type="GO" id="GO:0009279">
    <property type="term" value="C:cell outer membrane"/>
    <property type="evidence" value="ECO:0007669"/>
    <property type="project" value="UniProtKB-SubCell"/>
</dbReference>
<dbReference type="KEGG" id="ptrp:DCO17_10180"/>
<feature type="chain" id="PRO_5026873965" evidence="6">
    <location>
        <begin position="29"/>
        <end position="266"/>
    </location>
</feature>
<evidence type="ECO:0000256" key="6">
    <source>
        <dbReference type="SAM" id="SignalP"/>
    </source>
</evidence>
<feature type="signal peptide" evidence="6">
    <location>
        <begin position="1"/>
        <end position="28"/>
    </location>
</feature>
<organism evidence="7 8">
    <name type="scientific">Polynucleobacter tropicus</name>
    <dbReference type="NCBI Taxonomy" id="1743174"/>
    <lineage>
        <taxon>Bacteria</taxon>
        <taxon>Pseudomonadati</taxon>
        <taxon>Pseudomonadota</taxon>
        <taxon>Betaproteobacteria</taxon>
        <taxon>Burkholderiales</taxon>
        <taxon>Burkholderiaceae</taxon>
        <taxon>Polynucleobacter</taxon>
    </lineage>
</organism>
<evidence type="ECO:0000256" key="2">
    <source>
        <dbReference type="ARBA" id="ARBA00005722"/>
    </source>
</evidence>
<keyword evidence="5" id="KW-0998">Cell outer membrane</keyword>
<accession>A0A6M9Q099</accession>
<evidence type="ECO:0000256" key="1">
    <source>
        <dbReference type="ARBA" id="ARBA00004442"/>
    </source>
</evidence>
<keyword evidence="4" id="KW-0472">Membrane</keyword>